<evidence type="ECO:0000313" key="8">
    <source>
        <dbReference type="Proteomes" id="UP001524587"/>
    </source>
</evidence>
<dbReference type="Proteomes" id="UP001524587">
    <property type="component" value="Unassembled WGS sequence"/>
</dbReference>
<evidence type="ECO:0000256" key="3">
    <source>
        <dbReference type="ARBA" id="ARBA00023002"/>
    </source>
</evidence>
<keyword evidence="2" id="KW-0479">Metal-binding</keyword>
<dbReference type="Pfam" id="PF07992">
    <property type="entry name" value="Pyr_redox_2"/>
    <property type="match status" value="1"/>
</dbReference>
<keyword evidence="1" id="KW-0004">4Fe-4S</keyword>
<dbReference type="InterPro" id="IPR028261">
    <property type="entry name" value="DPD_II"/>
</dbReference>
<name>A0ABT1W9A7_9PROT</name>
<protein>
    <submittedName>
        <fullName evidence="7">NAD(P)-dependent oxidoreductase</fullName>
    </submittedName>
</protein>
<dbReference type="PRINTS" id="PR00419">
    <property type="entry name" value="ADXRDTASE"/>
</dbReference>
<dbReference type="InterPro" id="IPR036188">
    <property type="entry name" value="FAD/NAD-bd_sf"/>
</dbReference>
<dbReference type="RefSeq" id="WP_422864942.1">
    <property type="nucleotide sequence ID" value="NZ_JAMSKV010000012.1"/>
</dbReference>
<accession>A0ABT1W9A7</accession>
<organism evidence="7 8">
    <name type="scientific">Endosaccharibacter trunci</name>
    <dbReference type="NCBI Taxonomy" id="2812733"/>
    <lineage>
        <taxon>Bacteria</taxon>
        <taxon>Pseudomonadati</taxon>
        <taxon>Pseudomonadota</taxon>
        <taxon>Alphaproteobacteria</taxon>
        <taxon>Acetobacterales</taxon>
        <taxon>Acetobacteraceae</taxon>
        <taxon>Endosaccharibacter</taxon>
    </lineage>
</organism>
<dbReference type="InterPro" id="IPR009051">
    <property type="entry name" value="Helical_ferredxn"/>
</dbReference>
<dbReference type="Gene3D" id="1.10.1060.10">
    <property type="entry name" value="Alpha-helical ferredoxin"/>
    <property type="match status" value="1"/>
</dbReference>
<evidence type="ECO:0000256" key="1">
    <source>
        <dbReference type="ARBA" id="ARBA00022485"/>
    </source>
</evidence>
<dbReference type="PANTHER" id="PTHR42783:SF3">
    <property type="entry name" value="GLUTAMATE SYNTHASE [NADPH] SMALL CHAIN-RELATED"/>
    <property type="match status" value="1"/>
</dbReference>
<keyword evidence="5" id="KW-0411">Iron-sulfur</keyword>
<sequence>MAERMLQFVSVEQHQPDKRLAAERTHDFDEIYEDFEPKRAEIQASRCSQCGVPFCSVHCPLNNNIPDWLKLTAEGRLEEAYEISAATNNFPEICGRICPQDRLCEGNCVIEKGFESVTIGAVERFVTDNAWEQGWVKPLSPRHERPQSVGIVGAGPGGLAAAEQLRRLGYQVHVYDRYDRVGGLMIYGIPGFKLEKDIVLRRHKLLEDGRIQFHLGKAVGAEDSDDEIAFSTLRSRHDAVLLATGVYKSRALGGPGSGLNGLVKALDYLTASNRRSLGDQVPAFDSGELDARGKNVVVIGGGDTAMDCVRTAIRQGAKSVKCLYRRDRANMPGSLREVKNAEEEGVEFVWLAAPDSFLGDDAVTGVRASRMKLGLPDATGRQSVDPVENSAFTLEAELVIKALGFDPEPLPTLWNQPELEVSRWGTLKIGHKSFMTSLPGVFAAGDIVRGASLVVWAIRDGRDAAEQMHRWMEQNAQTAQAAE</sequence>
<reference evidence="7 8" key="1">
    <citation type="submission" date="2022-06" db="EMBL/GenBank/DDBJ databases">
        <title>Endosaccharibacter gen. nov., sp. nov., endophytic bacteria isolated from sugarcane.</title>
        <authorList>
            <person name="Pitiwittayakul N."/>
            <person name="Yukphan P."/>
            <person name="Charoenyingcharoen P."/>
            <person name="Tanasupawat S."/>
        </authorList>
    </citation>
    <scope>NUCLEOTIDE SEQUENCE [LARGE SCALE GENOMIC DNA]</scope>
    <source>
        <strain evidence="7 8">KSS8</strain>
    </source>
</reference>
<feature type="domain" description="4Fe-4S ferredoxin-type" evidence="6">
    <location>
        <begin position="38"/>
        <end position="69"/>
    </location>
</feature>
<dbReference type="SUPFAM" id="SSF46548">
    <property type="entry name" value="alpha-helical ferredoxin"/>
    <property type="match status" value="1"/>
</dbReference>
<evidence type="ECO:0000313" key="7">
    <source>
        <dbReference type="EMBL" id="MCQ8279459.1"/>
    </source>
</evidence>
<evidence type="ECO:0000259" key="6">
    <source>
        <dbReference type="PROSITE" id="PS51379"/>
    </source>
</evidence>
<dbReference type="PANTHER" id="PTHR42783">
    <property type="entry name" value="GLUTAMATE SYNTHASE [NADPH] SMALL CHAIN"/>
    <property type="match status" value="1"/>
</dbReference>
<dbReference type="Gene3D" id="3.50.50.60">
    <property type="entry name" value="FAD/NAD(P)-binding domain"/>
    <property type="match status" value="1"/>
</dbReference>
<dbReference type="Gene3D" id="3.40.50.720">
    <property type="entry name" value="NAD(P)-binding Rossmann-like Domain"/>
    <property type="match status" value="1"/>
</dbReference>
<proteinExistence type="predicted"/>
<dbReference type="Pfam" id="PF14691">
    <property type="entry name" value="Fer4_20"/>
    <property type="match status" value="1"/>
</dbReference>
<dbReference type="NCBIfam" id="TIGR01318">
    <property type="entry name" value="gltD_gamma_fam"/>
    <property type="match status" value="1"/>
</dbReference>
<dbReference type="InterPro" id="IPR023753">
    <property type="entry name" value="FAD/NAD-binding_dom"/>
</dbReference>
<evidence type="ECO:0000256" key="2">
    <source>
        <dbReference type="ARBA" id="ARBA00022723"/>
    </source>
</evidence>
<gene>
    <name evidence="7" type="ORF">NFI95_13515</name>
</gene>
<keyword evidence="4" id="KW-0408">Iron</keyword>
<keyword evidence="3" id="KW-0560">Oxidoreductase</keyword>
<evidence type="ECO:0000256" key="5">
    <source>
        <dbReference type="ARBA" id="ARBA00023014"/>
    </source>
</evidence>
<dbReference type="InterPro" id="IPR006006">
    <property type="entry name" value="GltD-like"/>
</dbReference>
<dbReference type="SUPFAM" id="SSF51971">
    <property type="entry name" value="Nucleotide-binding domain"/>
    <property type="match status" value="1"/>
</dbReference>
<evidence type="ECO:0000256" key="4">
    <source>
        <dbReference type="ARBA" id="ARBA00023004"/>
    </source>
</evidence>
<dbReference type="InterPro" id="IPR017896">
    <property type="entry name" value="4Fe4S_Fe-S-bd"/>
</dbReference>
<keyword evidence="8" id="KW-1185">Reference proteome</keyword>
<dbReference type="EMBL" id="JAMSKV010000012">
    <property type="protein sequence ID" value="MCQ8279459.1"/>
    <property type="molecule type" value="Genomic_DNA"/>
</dbReference>
<dbReference type="PROSITE" id="PS51379">
    <property type="entry name" value="4FE4S_FER_2"/>
    <property type="match status" value="1"/>
</dbReference>
<comment type="caution">
    <text evidence="7">The sequence shown here is derived from an EMBL/GenBank/DDBJ whole genome shotgun (WGS) entry which is preliminary data.</text>
</comment>